<feature type="region of interest" description="Disordered" evidence="1">
    <location>
        <begin position="35"/>
        <end position="61"/>
    </location>
</feature>
<gene>
    <name evidence="2" type="ORF">PLEPLA_LOCUS33257</name>
</gene>
<proteinExistence type="predicted"/>
<sequence>MNEVKDRGTIKVIPLTEASTPQFANSLSTSATAHVHEESSSLSSGGVDTDILSSPESSGSRSVWPSIFRVPNFCYDAELKLEHGRAAYSENGTLLTPDHKLRSNILEGLVQEIVRYKLYVTDKQFTNVGEALISKHPCLTERGSLTGYAGWKASLKNKLAIYRTQLRKLGCREVTVNSLKETPEGKPSAAFGIKKPKRSEVNYCPPYPIGETDVSLESLRVELLSDVKKRNNREVVRMKMEKTFAYRRYEVVRDTPMAQDFQTRWPALFDVNEINAEFKRITTMPLQSRFISQLDVLSDKLLKLFGKRGGQLGKRLQGILQNITQDDDVDVGRECVLKGLCVYLNEDPVNLVREFVAEDEAIFEGAIEETTVGIYVVKHDATSQPEDIGIILEGQQILRDLNNVALAAAMLFGLMYAMNLNYPPELKYTFEVLQKVVMELDGNTISKKTQALKNRLCE</sequence>
<keyword evidence="3" id="KW-1185">Reference proteome</keyword>
<name>A0A9N7YV38_PLEPL</name>
<evidence type="ECO:0000313" key="3">
    <source>
        <dbReference type="Proteomes" id="UP001153269"/>
    </source>
</evidence>
<evidence type="ECO:0000256" key="1">
    <source>
        <dbReference type="SAM" id="MobiDB-lite"/>
    </source>
</evidence>
<protein>
    <recommendedName>
        <fullName evidence="4">Sterile alpha motif domain containing 3</fullName>
    </recommendedName>
</protein>
<dbReference type="AlphaFoldDB" id="A0A9N7YV38"/>
<dbReference type="PANTHER" id="PTHR31025">
    <property type="entry name" value="SI:CH211-196P9.1-RELATED"/>
    <property type="match status" value="1"/>
</dbReference>
<dbReference type="PANTHER" id="PTHR31025:SF27">
    <property type="entry name" value="SI:CH211-193K19.2-RELATED"/>
    <property type="match status" value="1"/>
</dbReference>
<organism evidence="2 3">
    <name type="scientific">Pleuronectes platessa</name>
    <name type="common">European plaice</name>
    <dbReference type="NCBI Taxonomy" id="8262"/>
    <lineage>
        <taxon>Eukaryota</taxon>
        <taxon>Metazoa</taxon>
        <taxon>Chordata</taxon>
        <taxon>Craniata</taxon>
        <taxon>Vertebrata</taxon>
        <taxon>Euteleostomi</taxon>
        <taxon>Actinopterygii</taxon>
        <taxon>Neopterygii</taxon>
        <taxon>Teleostei</taxon>
        <taxon>Neoteleostei</taxon>
        <taxon>Acanthomorphata</taxon>
        <taxon>Carangaria</taxon>
        <taxon>Pleuronectiformes</taxon>
        <taxon>Pleuronectoidei</taxon>
        <taxon>Pleuronectidae</taxon>
        <taxon>Pleuronectes</taxon>
    </lineage>
</organism>
<evidence type="ECO:0000313" key="2">
    <source>
        <dbReference type="EMBL" id="CAB1445526.1"/>
    </source>
</evidence>
<accession>A0A9N7YV38</accession>
<reference evidence="2" key="1">
    <citation type="submission" date="2020-03" db="EMBL/GenBank/DDBJ databases">
        <authorList>
            <person name="Weist P."/>
        </authorList>
    </citation>
    <scope>NUCLEOTIDE SEQUENCE</scope>
</reference>
<dbReference type="EMBL" id="CADEAL010003691">
    <property type="protein sequence ID" value="CAB1445526.1"/>
    <property type="molecule type" value="Genomic_DNA"/>
</dbReference>
<dbReference type="Proteomes" id="UP001153269">
    <property type="component" value="Unassembled WGS sequence"/>
</dbReference>
<feature type="compositionally biased region" description="Polar residues" evidence="1">
    <location>
        <begin position="40"/>
        <end position="61"/>
    </location>
</feature>
<evidence type="ECO:0008006" key="4">
    <source>
        <dbReference type="Google" id="ProtNLM"/>
    </source>
</evidence>
<comment type="caution">
    <text evidence="2">The sequence shown here is derived from an EMBL/GenBank/DDBJ whole genome shotgun (WGS) entry which is preliminary data.</text>
</comment>